<dbReference type="RefSeq" id="WP_084885824.1">
    <property type="nucleotide sequence ID" value="NZ_MLJJ01000040.1"/>
</dbReference>
<accession>A0ABX3UNF0</accession>
<evidence type="ECO:0000256" key="1">
    <source>
        <dbReference type="SAM" id="MobiDB-lite"/>
    </source>
</evidence>
<sequence>MTTKHLRISGQPVTDSNFEPVKVTRKQAESLSRQQQRNFQKLPWGKDAKGFVFEAEQYFNVTVGFGRLKNA</sequence>
<protein>
    <submittedName>
        <fullName evidence="2">Uncharacterized protein</fullName>
    </submittedName>
</protein>
<gene>
    <name evidence="2" type="ORF">HA46_17175</name>
</gene>
<reference evidence="2 3" key="1">
    <citation type="journal article" date="2017" name="Antonie Van Leeuwenhoek">
        <title>Phylogenomic resolution of the bacterial genus Pantoea and its relationship with Erwinia and Tatumella.</title>
        <authorList>
            <person name="Palmer M."/>
            <person name="Steenkamp E.T."/>
            <person name="Coetzee M.P."/>
            <person name="Chan W.Y."/>
            <person name="van Zyl E."/>
            <person name="De Maayer P."/>
            <person name="Coutinho T.A."/>
            <person name="Blom J."/>
            <person name="Smits T.H."/>
            <person name="Duffy B."/>
            <person name="Venter S.N."/>
        </authorList>
    </citation>
    <scope>NUCLEOTIDE SEQUENCE [LARGE SCALE GENOMIC DNA]</scope>
    <source>
        <strain evidence="2 3">LMG 5345</strain>
    </source>
</reference>
<feature type="region of interest" description="Disordered" evidence="1">
    <location>
        <begin position="1"/>
        <end position="37"/>
    </location>
</feature>
<dbReference type="EMBL" id="MLJJ01000040">
    <property type="protein sequence ID" value="ORM96259.1"/>
    <property type="molecule type" value="Genomic_DNA"/>
</dbReference>
<dbReference type="Proteomes" id="UP000193785">
    <property type="component" value="Unassembled WGS sequence"/>
</dbReference>
<organism evidence="2 3">
    <name type="scientific">Pantoea septica</name>
    <dbReference type="NCBI Taxonomy" id="472695"/>
    <lineage>
        <taxon>Bacteria</taxon>
        <taxon>Pseudomonadati</taxon>
        <taxon>Pseudomonadota</taxon>
        <taxon>Gammaproteobacteria</taxon>
        <taxon>Enterobacterales</taxon>
        <taxon>Erwiniaceae</taxon>
        <taxon>Pantoea</taxon>
    </lineage>
</organism>
<name>A0ABX3UNF0_9GAMM</name>
<evidence type="ECO:0000313" key="3">
    <source>
        <dbReference type="Proteomes" id="UP000193785"/>
    </source>
</evidence>
<keyword evidence="3" id="KW-1185">Reference proteome</keyword>
<proteinExistence type="predicted"/>
<evidence type="ECO:0000313" key="2">
    <source>
        <dbReference type="EMBL" id="ORM96259.1"/>
    </source>
</evidence>
<comment type="caution">
    <text evidence="2">The sequence shown here is derived from an EMBL/GenBank/DDBJ whole genome shotgun (WGS) entry which is preliminary data.</text>
</comment>